<sequence>MELMRRLRRVSSRCLTSSNSSAWVGSPSGPVPVRVHSEKASAISSPAVRTFLTRFQSNEAA</sequence>
<proteinExistence type="predicted"/>
<organism evidence="1">
    <name type="scientific">uncultured Rubrobacteraceae bacterium</name>
    <dbReference type="NCBI Taxonomy" id="349277"/>
    <lineage>
        <taxon>Bacteria</taxon>
        <taxon>Bacillati</taxon>
        <taxon>Actinomycetota</taxon>
        <taxon>Rubrobacteria</taxon>
        <taxon>Rubrobacterales</taxon>
        <taxon>Rubrobacteraceae</taxon>
        <taxon>environmental samples</taxon>
    </lineage>
</organism>
<protein>
    <submittedName>
        <fullName evidence="1">Uncharacterized protein</fullName>
    </submittedName>
</protein>
<accession>A0A6J4PCS7</accession>
<dbReference type="EMBL" id="CADCVA010000116">
    <property type="protein sequence ID" value="CAA9412754.1"/>
    <property type="molecule type" value="Genomic_DNA"/>
</dbReference>
<reference evidence="1" key="1">
    <citation type="submission" date="2020-02" db="EMBL/GenBank/DDBJ databases">
        <authorList>
            <person name="Meier V. D."/>
        </authorList>
    </citation>
    <scope>NUCLEOTIDE SEQUENCE</scope>
    <source>
        <strain evidence="1">AVDCRST_MAG82</strain>
    </source>
</reference>
<name>A0A6J4PCS7_9ACTN</name>
<evidence type="ECO:0000313" key="1">
    <source>
        <dbReference type="EMBL" id="CAA9412754.1"/>
    </source>
</evidence>
<dbReference type="AlphaFoldDB" id="A0A6J4PCS7"/>
<gene>
    <name evidence="1" type="ORF">AVDCRST_MAG82-897</name>
</gene>